<gene>
    <name evidence="8 9" type="primary">LOC115458418</name>
</gene>
<protein>
    <submittedName>
        <fullName evidence="8 9">Transcription factor HES-5-like</fullName>
    </submittedName>
</protein>
<keyword evidence="5" id="KW-0539">Nucleus</keyword>
<dbReference type="GO" id="GO:0005634">
    <property type="term" value="C:nucleus"/>
    <property type="evidence" value="ECO:0007669"/>
    <property type="project" value="UniProtKB-SubCell"/>
</dbReference>
<dbReference type="Gene3D" id="4.10.280.10">
    <property type="entry name" value="Helix-loop-helix DNA-binding domain"/>
    <property type="match status" value="1"/>
</dbReference>
<evidence type="ECO:0000313" key="7">
    <source>
        <dbReference type="Proteomes" id="UP000515156"/>
    </source>
</evidence>
<organism evidence="7 8">
    <name type="scientific">Microcaecilia unicolor</name>
    <dbReference type="NCBI Taxonomy" id="1415580"/>
    <lineage>
        <taxon>Eukaryota</taxon>
        <taxon>Metazoa</taxon>
        <taxon>Chordata</taxon>
        <taxon>Craniata</taxon>
        <taxon>Vertebrata</taxon>
        <taxon>Euteleostomi</taxon>
        <taxon>Amphibia</taxon>
        <taxon>Gymnophiona</taxon>
        <taxon>Siphonopidae</taxon>
        <taxon>Microcaecilia</taxon>
    </lineage>
</organism>
<dbReference type="Pfam" id="PF00010">
    <property type="entry name" value="HLH"/>
    <property type="match status" value="1"/>
</dbReference>
<evidence type="ECO:0000256" key="1">
    <source>
        <dbReference type="ARBA" id="ARBA00004123"/>
    </source>
</evidence>
<sequence length="249" mass="27620">MDFTPPSKDLHLGDAPARYKMSPATYKKAIKPLIEKKRRARINASLGQLKQLLLQTPLAQNPRTRRLEKADILELTVRQLEKLKRADLSAPGQDFMAGFSHCRRAMTAFLDSTVTLDSCVKSQILAHLDLAQTNPALTGTGPSHCANTEKLCVETDQLVGSGLWKEEQKARDDNFSVCEQVLPLGLARNIQHQSYSTPVWHSPKHAPHWPSQYCTPAASLPPTSSAVCQLACWGPVPAPAVLFPIWRPW</sequence>
<evidence type="ECO:0000256" key="3">
    <source>
        <dbReference type="ARBA" id="ARBA00023015"/>
    </source>
</evidence>
<name>A0A6P7X272_9AMPH</name>
<dbReference type="KEGG" id="muo:115458418"/>
<keyword evidence="4" id="KW-0804">Transcription</keyword>
<evidence type="ECO:0000256" key="4">
    <source>
        <dbReference type="ARBA" id="ARBA00023163"/>
    </source>
</evidence>
<dbReference type="InterPro" id="IPR011598">
    <property type="entry name" value="bHLH_dom"/>
</dbReference>
<dbReference type="InterPro" id="IPR036638">
    <property type="entry name" value="HLH_DNA-bd_sf"/>
</dbReference>
<dbReference type="InterPro" id="IPR050370">
    <property type="entry name" value="HES_HEY"/>
</dbReference>
<keyword evidence="2" id="KW-0678">Repressor</keyword>
<dbReference type="GO" id="GO:0046983">
    <property type="term" value="F:protein dimerization activity"/>
    <property type="evidence" value="ECO:0007669"/>
    <property type="project" value="InterPro"/>
</dbReference>
<dbReference type="SMART" id="SM00353">
    <property type="entry name" value="HLH"/>
    <property type="match status" value="1"/>
</dbReference>
<dbReference type="OrthoDB" id="6085656at2759"/>
<evidence type="ECO:0000313" key="8">
    <source>
        <dbReference type="RefSeq" id="XP_030044229.1"/>
    </source>
</evidence>
<dbReference type="SUPFAM" id="SSF47459">
    <property type="entry name" value="HLH, helix-loop-helix DNA-binding domain"/>
    <property type="match status" value="1"/>
</dbReference>
<dbReference type="GeneID" id="115458418"/>
<dbReference type="RefSeq" id="XP_030044230.1">
    <property type="nucleotide sequence ID" value="XM_030188370.1"/>
</dbReference>
<keyword evidence="3" id="KW-0805">Transcription regulation</keyword>
<evidence type="ECO:0000259" key="6">
    <source>
        <dbReference type="PROSITE" id="PS50888"/>
    </source>
</evidence>
<comment type="subcellular location">
    <subcellularLocation>
        <location evidence="1">Nucleus</location>
    </subcellularLocation>
</comment>
<keyword evidence="7" id="KW-1185">Reference proteome</keyword>
<dbReference type="PANTHER" id="PTHR10985">
    <property type="entry name" value="BASIC HELIX-LOOP-HELIX TRANSCRIPTION FACTOR, HES-RELATED"/>
    <property type="match status" value="1"/>
</dbReference>
<dbReference type="GO" id="GO:0000122">
    <property type="term" value="P:negative regulation of transcription by RNA polymerase II"/>
    <property type="evidence" value="ECO:0007669"/>
    <property type="project" value="UniProtKB-ARBA"/>
</dbReference>
<dbReference type="RefSeq" id="XP_030044229.1">
    <property type="nucleotide sequence ID" value="XM_030188369.1"/>
</dbReference>
<dbReference type="PROSITE" id="PS50888">
    <property type="entry name" value="BHLH"/>
    <property type="match status" value="1"/>
</dbReference>
<evidence type="ECO:0000256" key="5">
    <source>
        <dbReference type="ARBA" id="ARBA00023242"/>
    </source>
</evidence>
<reference evidence="8 9" key="1">
    <citation type="submission" date="2025-04" db="UniProtKB">
        <authorList>
            <consortium name="RefSeq"/>
        </authorList>
    </citation>
    <scope>IDENTIFICATION</scope>
</reference>
<evidence type="ECO:0000256" key="2">
    <source>
        <dbReference type="ARBA" id="ARBA00022491"/>
    </source>
</evidence>
<accession>A0A6P7X272</accession>
<proteinExistence type="predicted"/>
<dbReference type="AlphaFoldDB" id="A0A6P7X272"/>
<evidence type="ECO:0000313" key="9">
    <source>
        <dbReference type="RefSeq" id="XP_030044230.1"/>
    </source>
</evidence>
<feature type="domain" description="BHLH" evidence="6">
    <location>
        <begin position="26"/>
        <end position="83"/>
    </location>
</feature>
<dbReference type="Proteomes" id="UP000515156">
    <property type="component" value="Chromosome 14"/>
</dbReference>